<name>A0A0F9DYC7_9ZZZZ</name>
<protein>
    <recommendedName>
        <fullName evidence="2">Ice-binding protein C-terminal domain-containing protein</fullName>
    </recommendedName>
</protein>
<accession>A0A0F9DYC7</accession>
<dbReference type="EMBL" id="LAZR01039501">
    <property type="protein sequence ID" value="KKL16853.1"/>
    <property type="molecule type" value="Genomic_DNA"/>
</dbReference>
<evidence type="ECO:0000256" key="1">
    <source>
        <dbReference type="SAM" id="Phobius"/>
    </source>
</evidence>
<dbReference type="Pfam" id="PF07589">
    <property type="entry name" value="PEP-CTERM"/>
    <property type="match status" value="1"/>
</dbReference>
<organism evidence="3">
    <name type="scientific">marine sediment metagenome</name>
    <dbReference type="NCBI Taxonomy" id="412755"/>
    <lineage>
        <taxon>unclassified sequences</taxon>
        <taxon>metagenomes</taxon>
        <taxon>ecological metagenomes</taxon>
    </lineage>
</organism>
<reference evidence="3" key="1">
    <citation type="journal article" date="2015" name="Nature">
        <title>Complex archaea that bridge the gap between prokaryotes and eukaryotes.</title>
        <authorList>
            <person name="Spang A."/>
            <person name="Saw J.H."/>
            <person name="Jorgensen S.L."/>
            <person name="Zaremba-Niedzwiedzka K."/>
            <person name="Martijn J."/>
            <person name="Lind A.E."/>
            <person name="van Eijk R."/>
            <person name="Schleper C."/>
            <person name="Guy L."/>
            <person name="Ettema T.J."/>
        </authorList>
    </citation>
    <scope>NUCLEOTIDE SEQUENCE</scope>
</reference>
<keyword evidence="1" id="KW-0472">Membrane</keyword>
<dbReference type="NCBIfam" id="TIGR02595">
    <property type="entry name" value="PEP_CTERM"/>
    <property type="match status" value="1"/>
</dbReference>
<feature type="transmembrane region" description="Helical" evidence="1">
    <location>
        <begin position="152"/>
        <end position="169"/>
    </location>
</feature>
<evidence type="ECO:0000259" key="2">
    <source>
        <dbReference type="Pfam" id="PF07589"/>
    </source>
</evidence>
<sequence length="175" mass="18410">MDSVTVFVDNENGALMLSAPEGTTGEADVTVTVDDGQGGTDSKQFHVSITPDPENGNPYLEDIGDLQTTRDTAVSFTLPGVDVEGDAMYYDGFAYDPDDLLVDVDHATGLTTVTPMNGLVGAHKIFVGVRAATAGAAWDSQVVPVMIIPEPSTIALLCMGAVGLLLYTLRRRNSS</sequence>
<gene>
    <name evidence="3" type="ORF">LCGC14_2491420</name>
</gene>
<dbReference type="AlphaFoldDB" id="A0A0F9DYC7"/>
<proteinExistence type="predicted"/>
<feature type="domain" description="Ice-binding protein C-terminal" evidence="2">
    <location>
        <begin position="148"/>
        <end position="172"/>
    </location>
</feature>
<evidence type="ECO:0000313" key="3">
    <source>
        <dbReference type="EMBL" id="KKL16853.1"/>
    </source>
</evidence>
<keyword evidence="1" id="KW-1133">Transmembrane helix</keyword>
<dbReference type="InterPro" id="IPR013424">
    <property type="entry name" value="Ice-binding_C"/>
</dbReference>
<comment type="caution">
    <text evidence="3">The sequence shown here is derived from an EMBL/GenBank/DDBJ whole genome shotgun (WGS) entry which is preliminary data.</text>
</comment>
<keyword evidence="1" id="KW-0812">Transmembrane</keyword>